<dbReference type="STRING" id="266749.SAMN05421876_10265"/>
<gene>
    <name evidence="3" type="ORF">OA86_06095</name>
</gene>
<sequence>MMENFNGNNIKYLEAQKRVKRLKGFYIHAVVYVLVNLFIIAQNVESGASLSNMENYWTAIFWGVGLLGHATSVFLPNMLMGKDWEERKIRELMDKNK</sequence>
<dbReference type="EMBL" id="JSYL01000002">
    <property type="protein sequence ID" value="KIA90157.1"/>
    <property type="molecule type" value="Genomic_DNA"/>
</dbReference>
<name>A0A0C1FAL5_9FLAO</name>
<evidence type="ECO:0000256" key="1">
    <source>
        <dbReference type="SAM" id="Phobius"/>
    </source>
</evidence>
<keyword evidence="1" id="KW-0472">Membrane</keyword>
<organism evidence="3 4">
    <name type="scientific">Kaistella jeonii</name>
    <dbReference type="NCBI Taxonomy" id="266749"/>
    <lineage>
        <taxon>Bacteria</taxon>
        <taxon>Pseudomonadati</taxon>
        <taxon>Bacteroidota</taxon>
        <taxon>Flavobacteriia</taxon>
        <taxon>Flavobacteriales</taxon>
        <taxon>Weeksellaceae</taxon>
        <taxon>Chryseobacterium group</taxon>
        <taxon>Kaistella</taxon>
    </lineage>
</organism>
<protein>
    <recommendedName>
        <fullName evidence="2">2TM domain-containing protein</fullName>
    </recommendedName>
</protein>
<proteinExistence type="predicted"/>
<keyword evidence="4" id="KW-1185">Reference proteome</keyword>
<keyword evidence="1" id="KW-0812">Transmembrane</keyword>
<evidence type="ECO:0000313" key="3">
    <source>
        <dbReference type="EMBL" id="KIA90157.1"/>
    </source>
</evidence>
<comment type="caution">
    <text evidence="3">The sequence shown here is derived from an EMBL/GenBank/DDBJ whole genome shotgun (WGS) entry which is preliminary data.</text>
</comment>
<feature type="transmembrane region" description="Helical" evidence="1">
    <location>
        <begin position="25"/>
        <end position="44"/>
    </location>
</feature>
<keyword evidence="1" id="KW-1133">Transmembrane helix</keyword>
<dbReference type="RefSeq" id="WP_039350226.1">
    <property type="nucleotide sequence ID" value="NZ_FOLA01000002.1"/>
</dbReference>
<accession>A0A0C1FAL5</accession>
<dbReference type="InterPro" id="IPR025698">
    <property type="entry name" value="2TM_dom"/>
</dbReference>
<dbReference type="AlphaFoldDB" id="A0A0C1FAL5"/>
<feature type="transmembrane region" description="Helical" evidence="1">
    <location>
        <begin position="56"/>
        <end position="80"/>
    </location>
</feature>
<dbReference type="Pfam" id="PF13239">
    <property type="entry name" value="2TM"/>
    <property type="match status" value="1"/>
</dbReference>
<feature type="domain" description="2TM" evidence="2">
    <location>
        <begin position="14"/>
        <end position="94"/>
    </location>
</feature>
<dbReference type="Proteomes" id="UP000031473">
    <property type="component" value="Unassembled WGS sequence"/>
</dbReference>
<reference evidence="3 4" key="1">
    <citation type="submission" date="2014-10" db="EMBL/GenBank/DDBJ databases">
        <title>Kaistella jeonii genome.</title>
        <authorList>
            <person name="Clayton J.T."/>
            <person name="Newman J.D."/>
        </authorList>
    </citation>
    <scope>NUCLEOTIDE SEQUENCE [LARGE SCALE GENOMIC DNA]</scope>
    <source>
        <strain evidence="3 4">DSM 17048</strain>
    </source>
</reference>
<evidence type="ECO:0000259" key="2">
    <source>
        <dbReference type="Pfam" id="PF13239"/>
    </source>
</evidence>
<evidence type="ECO:0000313" key="4">
    <source>
        <dbReference type="Proteomes" id="UP000031473"/>
    </source>
</evidence>